<dbReference type="EMBL" id="KN449246">
    <property type="protein sequence ID" value="KHG29361.1"/>
    <property type="molecule type" value="Genomic_DNA"/>
</dbReference>
<accession>A0A0B0Q0T5</accession>
<protein>
    <submittedName>
        <fullName evidence="1">S-cell enriched with leucine-rich repeat-containing slrA</fullName>
    </submittedName>
</protein>
<keyword evidence="2" id="KW-1185">Reference proteome</keyword>
<proteinExistence type="predicted"/>
<dbReference type="Proteomes" id="UP000032142">
    <property type="component" value="Unassembled WGS sequence"/>
</dbReference>
<dbReference type="AlphaFoldDB" id="A0A0B0Q0T5"/>
<evidence type="ECO:0000313" key="1">
    <source>
        <dbReference type="EMBL" id="KHG29361.1"/>
    </source>
</evidence>
<organism evidence="1 2">
    <name type="scientific">Gossypium arboreum</name>
    <name type="common">Tree cotton</name>
    <name type="synonym">Gossypium nanking</name>
    <dbReference type="NCBI Taxonomy" id="29729"/>
    <lineage>
        <taxon>Eukaryota</taxon>
        <taxon>Viridiplantae</taxon>
        <taxon>Streptophyta</taxon>
        <taxon>Embryophyta</taxon>
        <taxon>Tracheophyta</taxon>
        <taxon>Spermatophyta</taxon>
        <taxon>Magnoliopsida</taxon>
        <taxon>eudicotyledons</taxon>
        <taxon>Gunneridae</taxon>
        <taxon>Pentapetalae</taxon>
        <taxon>rosids</taxon>
        <taxon>malvids</taxon>
        <taxon>Malvales</taxon>
        <taxon>Malvaceae</taxon>
        <taxon>Malvoideae</taxon>
        <taxon>Gossypium</taxon>
    </lineage>
</organism>
<name>A0A0B0Q0T5_GOSAR</name>
<evidence type="ECO:0000313" key="2">
    <source>
        <dbReference type="Proteomes" id="UP000032142"/>
    </source>
</evidence>
<gene>
    <name evidence="1" type="ORF">F383_09656</name>
</gene>
<sequence>MESSFPSLKGVHIWKGGARKREERIGPTYRTFHPFESDRWLNMLSSSKVLKAQFCYFKRSTLQILYSWISLNNLDGKPKLSE</sequence>
<reference evidence="2" key="1">
    <citation type="submission" date="2014-09" db="EMBL/GenBank/DDBJ databases">
        <authorList>
            <person name="Mudge J."/>
            <person name="Ramaraj T."/>
            <person name="Lindquist I.E."/>
            <person name="Bharti A.K."/>
            <person name="Sundararajan A."/>
            <person name="Cameron C.T."/>
            <person name="Woodward J.E."/>
            <person name="May G.D."/>
            <person name="Brubaker C."/>
            <person name="Broadhvest J."/>
            <person name="Wilkins T.A."/>
        </authorList>
    </citation>
    <scope>NUCLEOTIDE SEQUENCE</scope>
    <source>
        <strain evidence="2">cv. AKA8401</strain>
    </source>
</reference>